<proteinExistence type="predicted"/>
<dbReference type="Pfam" id="PF06985">
    <property type="entry name" value="HET"/>
    <property type="match status" value="1"/>
</dbReference>
<dbReference type="Proteomes" id="UP001301769">
    <property type="component" value="Unassembled WGS sequence"/>
</dbReference>
<keyword evidence="4" id="KW-1185">Reference proteome</keyword>
<accession>A0AAN6Y9M9</accession>
<dbReference type="EMBL" id="MU858136">
    <property type="protein sequence ID" value="KAK4211992.1"/>
    <property type="molecule type" value="Genomic_DNA"/>
</dbReference>
<dbReference type="InterPro" id="IPR052895">
    <property type="entry name" value="HetReg/Transcr_Mod"/>
</dbReference>
<reference evidence="3" key="1">
    <citation type="journal article" date="2023" name="Mol. Phylogenet. Evol.">
        <title>Genome-scale phylogeny and comparative genomics of the fungal order Sordariales.</title>
        <authorList>
            <person name="Hensen N."/>
            <person name="Bonometti L."/>
            <person name="Westerberg I."/>
            <person name="Brannstrom I.O."/>
            <person name="Guillou S."/>
            <person name="Cros-Aarteil S."/>
            <person name="Calhoun S."/>
            <person name="Haridas S."/>
            <person name="Kuo A."/>
            <person name="Mondo S."/>
            <person name="Pangilinan J."/>
            <person name="Riley R."/>
            <person name="LaButti K."/>
            <person name="Andreopoulos B."/>
            <person name="Lipzen A."/>
            <person name="Chen C."/>
            <person name="Yan M."/>
            <person name="Daum C."/>
            <person name="Ng V."/>
            <person name="Clum A."/>
            <person name="Steindorff A."/>
            <person name="Ohm R.A."/>
            <person name="Martin F."/>
            <person name="Silar P."/>
            <person name="Natvig D.O."/>
            <person name="Lalanne C."/>
            <person name="Gautier V."/>
            <person name="Ament-Velasquez S.L."/>
            <person name="Kruys A."/>
            <person name="Hutchinson M.I."/>
            <person name="Powell A.J."/>
            <person name="Barry K."/>
            <person name="Miller A.N."/>
            <person name="Grigoriev I.V."/>
            <person name="Debuchy R."/>
            <person name="Gladieux P."/>
            <person name="Hiltunen Thoren M."/>
            <person name="Johannesson H."/>
        </authorList>
    </citation>
    <scope>NUCLEOTIDE SEQUENCE</scope>
    <source>
        <strain evidence="3">PSN293</strain>
    </source>
</reference>
<name>A0AAN6Y9M9_9PEZI</name>
<evidence type="ECO:0000313" key="4">
    <source>
        <dbReference type="Proteomes" id="UP001301769"/>
    </source>
</evidence>
<evidence type="ECO:0000256" key="1">
    <source>
        <dbReference type="SAM" id="MobiDB-lite"/>
    </source>
</evidence>
<protein>
    <submittedName>
        <fullName evidence="3">HET-domain-containing protein</fullName>
    </submittedName>
</protein>
<sequence length="936" mass="103019">MDYSTLPLGPNQIRLLTIEPSIPGGSLKSPIKCRMYVRSKPLPTTAPIYDSGTMPPNYISFDHYVPSPPEECFGAAIRRDVAEIQLENLGREIAKEQARHSRKPSALIARAAEKLAAKLHHTTAASTSEDIMIPIDDIPSMLTREDFLSMTRDISSGYPDMSIRTWESGPKTYGKLPLAQLNPFFKMHPEFFDSSSYSGMPLPGEPEQHPKPRGNGWKPENYIALSYAWGLESDDHYTIYINDKPVLVRENLFNALRHMRASLEDYFCPPGATASPSTSSSRKTTQTGNDKPEHGAIWIDALCINQLSTPEKNSQVQLMSTIYNCAGNILVWLGQETSHSDKVISFLEKKSALQRQEFVEVWDGSDPVTATTWRNMALLRLRTVRTEVLGMLFNNTDMYAAGHPFGPGEAKDLWDFFARGYWRRLWVIQELAMGRPGMAILCGGRITLWRYIRDAVLLFAGVFDQLREAARGDFERERLRGGGAEMHEMEMEMEMEHPIAHVAKIAQLEISGHRRQLPRIDPSQLVLYAPAVMNEGPILGSTLRQAILLGSRAECFKAHDRVYGLLSVPGLPATFQSEIKVDYSKPVGQVFLEFTSVCVGEESLDFLAVVDGVPPLGRKSKDANGAPVVEKIPSWVPDYAAAPERRIGIIEGEWRAGGETGGQFPSFWGMGGSCSPPKVIEGKKLQCTGKVVDDVAAVGAVSELDLDAARAMLGDGDPSLFGVKHMHQEAEEAANADGTAANILHKVLVGGCDLSGDKKAVERFKALYTAFGEQEPPKGSPPHRNWHFLNSSANLQIQGRPLSSYFSPGQPTAAAAKVAQAHMAMTARTKMRRLIVTKSGLIGLAPITAQLGDKVISIVGYGRPVIACAEQSGQPPEGETAEEQFWREYYAPKVFCLRGEAYVEGMMNLEKMPVNSLKPELMLGSGDLGIGNLVFI</sequence>
<feature type="compositionally biased region" description="Low complexity" evidence="1">
    <location>
        <begin position="273"/>
        <end position="287"/>
    </location>
</feature>
<dbReference type="PANTHER" id="PTHR24148">
    <property type="entry name" value="ANKYRIN REPEAT DOMAIN-CONTAINING PROTEIN 39 HOMOLOG-RELATED"/>
    <property type="match status" value="1"/>
</dbReference>
<gene>
    <name evidence="3" type="ORF">QBC37DRAFT_202832</name>
</gene>
<comment type="caution">
    <text evidence="3">The sequence shown here is derived from an EMBL/GenBank/DDBJ whole genome shotgun (WGS) entry which is preliminary data.</text>
</comment>
<evidence type="ECO:0000313" key="3">
    <source>
        <dbReference type="EMBL" id="KAK4211992.1"/>
    </source>
</evidence>
<reference evidence="3" key="2">
    <citation type="submission" date="2023-05" db="EMBL/GenBank/DDBJ databases">
        <authorList>
            <consortium name="Lawrence Berkeley National Laboratory"/>
            <person name="Steindorff A."/>
            <person name="Hensen N."/>
            <person name="Bonometti L."/>
            <person name="Westerberg I."/>
            <person name="Brannstrom I.O."/>
            <person name="Guillou S."/>
            <person name="Cros-Aarteil S."/>
            <person name="Calhoun S."/>
            <person name="Haridas S."/>
            <person name="Kuo A."/>
            <person name="Mondo S."/>
            <person name="Pangilinan J."/>
            <person name="Riley R."/>
            <person name="Labutti K."/>
            <person name="Andreopoulos B."/>
            <person name="Lipzen A."/>
            <person name="Chen C."/>
            <person name="Yanf M."/>
            <person name="Daum C."/>
            <person name="Ng V."/>
            <person name="Clum A."/>
            <person name="Ohm R."/>
            <person name="Martin F."/>
            <person name="Silar P."/>
            <person name="Natvig D."/>
            <person name="Lalanne C."/>
            <person name="Gautier V."/>
            <person name="Ament-Velasquez S.L."/>
            <person name="Kruys A."/>
            <person name="Hutchinson M.I."/>
            <person name="Powell A.J."/>
            <person name="Barry K."/>
            <person name="Miller A.N."/>
            <person name="Grigoriev I.V."/>
            <person name="Debuchy R."/>
            <person name="Gladieux P."/>
            <person name="Thoren M.H."/>
            <person name="Johannesson H."/>
        </authorList>
    </citation>
    <scope>NUCLEOTIDE SEQUENCE</scope>
    <source>
        <strain evidence="3">PSN293</strain>
    </source>
</reference>
<organism evidence="3 4">
    <name type="scientific">Rhypophila decipiens</name>
    <dbReference type="NCBI Taxonomy" id="261697"/>
    <lineage>
        <taxon>Eukaryota</taxon>
        <taxon>Fungi</taxon>
        <taxon>Dikarya</taxon>
        <taxon>Ascomycota</taxon>
        <taxon>Pezizomycotina</taxon>
        <taxon>Sordariomycetes</taxon>
        <taxon>Sordariomycetidae</taxon>
        <taxon>Sordariales</taxon>
        <taxon>Naviculisporaceae</taxon>
        <taxon>Rhypophila</taxon>
    </lineage>
</organism>
<dbReference type="InterPro" id="IPR010730">
    <property type="entry name" value="HET"/>
</dbReference>
<dbReference type="PANTHER" id="PTHR24148:SF73">
    <property type="entry name" value="HET DOMAIN PROTEIN (AFU_ORTHOLOGUE AFUA_8G01020)"/>
    <property type="match status" value="1"/>
</dbReference>
<feature type="domain" description="Heterokaryon incompatibility" evidence="2">
    <location>
        <begin position="295"/>
        <end position="430"/>
    </location>
</feature>
<dbReference type="AlphaFoldDB" id="A0AAN6Y9M9"/>
<evidence type="ECO:0000259" key="2">
    <source>
        <dbReference type="Pfam" id="PF06985"/>
    </source>
</evidence>
<feature type="region of interest" description="Disordered" evidence="1">
    <location>
        <begin position="272"/>
        <end position="293"/>
    </location>
</feature>